<sequence length="90" mass="10499">MNIIMKAVGNAIKKGRILRIVEAAQFSKLIFYNSKKISSITNVTTTIVKIQVRNFFILLFEPILVLEGQIYDEFEITKLHLQNHKKHFDH</sequence>
<dbReference type="Proteomes" id="UP000039865">
    <property type="component" value="Unassembled WGS sequence"/>
</dbReference>
<organism evidence="1 2">
    <name type="scientific">Stylonychia lemnae</name>
    <name type="common">Ciliate</name>
    <dbReference type="NCBI Taxonomy" id="5949"/>
    <lineage>
        <taxon>Eukaryota</taxon>
        <taxon>Sar</taxon>
        <taxon>Alveolata</taxon>
        <taxon>Ciliophora</taxon>
        <taxon>Intramacronucleata</taxon>
        <taxon>Spirotrichea</taxon>
        <taxon>Stichotrichia</taxon>
        <taxon>Sporadotrichida</taxon>
        <taxon>Oxytrichidae</taxon>
        <taxon>Stylonychinae</taxon>
        <taxon>Stylonychia</taxon>
    </lineage>
</organism>
<name>A0A078ALU5_STYLE</name>
<gene>
    <name evidence="1" type="primary">Contig11307.g12082</name>
    <name evidence="1" type="ORF">STYLEM_12378</name>
</gene>
<evidence type="ECO:0000313" key="1">
    <source>
        <dbReference type="EMBL" id="CDW83335.1"/>
    </source>
</evidence>
<protein>
    <submittedName>
        <fullName evidence="1">Uncharacterized protein</fullName>
    </submittedName>
</protein>
<evidence type="ECO:0000313" key="2">
    <source>
        <dbReference type="Proteomes" id="UP000039865"/>
    </source>
</evidence>
<accession>A0A078ALU5</accession>
<dbReference type="InParanoid" id="A0A078ALU5"/>
<keyword evidence="2" id="KW-1185">Reference proteome</keyword>
<dbReference type="AlphaFoldDB" id="A0A078ALU5"/>
<reference evidence="1 2" key="1">
    <citation type="submission" date="2014-06" db="EMBL/GenBank/DDBJ databases">
        <authorList>
            <person name="Swart Estienne"/>
        </authorList>
    </citation>
    <scope>NUCLEOTIDE SEQUENCE [LARGE SCALE GENOMIC DNA]</scope>
    <source>
        <strain evidence="1 2">130c</strain>
    </source>
</reference>
<proteinExistence type="predicted"/>
<dbReference type="EMBL" id="CCKQ01011761">
    <property type="protein sequence ID" value="CDW83335.1"/>
    <property type="molecule type" value="Genomic_DNA"/>
</dbReference>